<evidence type="ECO:0000259" key="5">
    <source>
        <dbReference type="Pfam" id="PF08241"/>
    </source>
</evidence>
<comment type="pathway">
    <text evidence="1">Lipid metabolism.</text>
</comment>
<dbReference type="EMBL" id="UOFI01000189">
    <property type="protein sequence ID" value="VAW70202.1"/>
    <property type="molecule type" value="Genomic_DNA"/>
</dbReference>
<dbReference type="AlphaFoldDB" id="A0A3B0Y4B5"/>
<evidence type="ECO:0000313" key="6">
    <source>
        <dbReference type="EMBL" id="VAW70202.1"/>
    </source>
</evidence>
<keyword evidence="2" id="KW-0489">Methyltransferase</keyword>
<dbReference type="PANTHER" id="PTHR44307">
    <property type="entry name" value="PHOSPHOETHANOLAMINE METHYLTRANSFERASE"/>
    <property type="match status" value="1"/>
</dbReference>
<dbReference type="SUPFAM" id="SSF53335">
    <property type="entry name" value="S-adenosyl-L-methionine-dependent methyltransferases"/>
    <property type="match status" value="1"/>
</dbReference>
<name>A0A3B0Y4B5_9ZZZZ</name>
<feature type="domain" description="Methyltransferase type 11" evidence="5">
    <location>
        <begin position="70"/>
        <end position="168"/>
    </location>
</feature>
<reference evidence="6" key="1">
    <citation type="submission" date="2018-06" db="EMBL/GenBank/DDBJ databases">
        <authorList>
            <person name="Zhirakovskaya E."/>
        </authorList>
    </citation>
    <scope>NUCLEOTIDE SEQUENCE</scope>
</reference>
<gene>
    <name evidence="6" type="ORF">MNBD_GAMMA09-2018</name>
</gene>
<dbReference type="Gene3D" id="3.40.50.150">
    <property type="entry name" value="Vaccinia Virus protein VP39"/>
    <property type="match status" value="1"/>
</dbReference>
<dbReference type="Pfam" id="PF08241">
    <property type="entry name" value="Methyltransf_11"/>
    <property type="match status" value="1"/>
</dbReference>
<dbReference type="CDD" id="cd02440">
    <property type="entry name" value="AdoMet_MTases"/>
    <property type="match status" value="1"/>
</dbReference>
<comment type="pathway">
    <text evidence="4">Phospholipid metabolism.</text>
</comment>
<accession>A0A3B0Y4B5</accession>
<proteinExistence type="predicted"/>
<protein>
    <recommendedName>
        <fullName evidence="5">Methyltransferase type 11 domain-containing protein</fullName>
    </recommendedName>
</protein>
<evidence type="ECO:0000256" key="4">
    <source>
        <dbReference type="ARBA" id="ARBA00025707"/>
    </source>
</evidence>
<dbReference type="InterPro" id="IPR013216">
    <property type="entry name" value="Methyltransf_11"/>
</dbReference>
<organism evidence="6">
    <name type="scientific">hydrothermal vent metagenome</name>
    <dbReference type="NCBI Taxonomy" id="652676"/>
    <lineage>
        <taxon>unclassified sequences</taxon>
        <taxon>metagenomes</taxon>
        <taxon>ecological metagenomes</taxon>
    </lineage>
</organism>
<evidence type="ECO:0000256" key="2">
    <source>
        <dbReference type="ARBA" id="ARBA00022603"/>
    </source>
</evidence>
<evidence type="ECO:0000256" key="1">
    <source>
        <dbReference type="ARBA" id="ARBA00005189"/>
    </source>
</evidence>
<dbReference type="PANTHER" id="PTHR44307:SF2">
    <property type="entry name" value="PHOSPHOETHANOLAMINE METHYLTRANSFERASE ISOFORM X1"/>
    <property type="match status" value="1"/>
</dbReference>
<evidence type="ECO:0000256" key="3">
    <source>
        <dbReference type="ARBA" id="ARBA00022679"/>
    </source>
</evidence>
<dbReference type="GO" id="GO:0032259">
    <property type="term" value="P:methylation"/>
    <property type="evidence" value="ECO:0007669"/>
    <property type="project" value="UniProtKB-KW"/>
</dbReference>
<sequence>MNKIETAVARHYGDTNLLGRFFTGLKASGVDLHHLQPDNLSAIEEFHIGGRKATVHAVKKMGLSEGQHILDIGCGIGGAARYMADQNNCTVTGIDLTPEYIEIAKTLTELTGLENKITFEVANALSMPFKDETFDAAITLHVAMNIPERAALYAEIARVLKPASTLYIFDVMKKNNDDLIFPVPWAETKDTSHLTTPQEMRSLLEDAGFNVQEIEDRTDFALDFFKENMTASAKESPPPGLSLIMGDSATEKLRNVMTNIESGCIAPVQMIATRNMS</sequence>
<dbReference type="GO" id="GO:0008757">
    <property type="term" value="F:S-adenosylmethionine-dependent methyltransferase activity"/>
    <property type="evidence" value="ECO:0007669"/>
    <property type="project" value="InterPro"/>
</dbReference>
<keyword evidence="3" id="KW-0808">Transferase</keyword>
<dbReference type="InterPro" id="IPR029063">
    <property type="entry name" value="SAM-dependent_MTases_sf"/>
</dbReference>